<protein>
    <submittedName>
        <fullName evidence="4">Chemotaxis regulator-transmits chemoreceptor signals to flagelllar motor components CheY</fullName>
    </submittedName>
</protein>
<dbReference type="PANTHER" id="PTHR44591:SF25">
    <property type="entry name" value="CHEMOTAXIS TWO-COMPONENT RESPONSE REGULATOR"/>
    <property type="match status" value="1"/>
</dbReference>
<dbReference type="OrthoDB" id="9801101at2"/>
<dbReference type="STRING" id="1391654.AKJ09_01047"/>
<evidence type="ECO:0000313" key="5">
    <source>
        <dbReference type="Proteomes" id="UP000064967"/>
    </source>
</evidence>
<feature type="domain" description="Response regulatory" evidence="3">
    <location>
        <begin position="4"/>
        <end position="121"/>
    </location>
</feature>
<dbReference type="InterPro" id="IPR050595">
    <property type="entry name" value="Bact_response_regulator"/>
</dbReference>
<dbReference type="KEGG" id="llu:AKJ09_01047"/>
<dbReference type="Gene3D" id="3.40.50.2300">
    <property type="match status" value="1"/>
</dbReference>
<keyword evidence="4" id="KW-0675">Receptor</keyword>
<dbReference type="InterPro" id="IPR001789">
    <property type="entry name" value="Sig_transdc_resp-reg_receiver"/>
</dbReference>
<name>A0A0K1PLH2_9BACT</name>
<evidence type="ECO:0000256" key="1">
    <source>
        <dbReference type="ARBA" id="ARBA00022553"/>
    </source>
</evidence>
<feature type="modified residue" description="4-aspartylphosphate" evidence="2">
    <location>
        <position position="54"/>
    </location>
</feature>
<dbReference type="EMBL" id="CP012333">
    <property type="protein sequence ID" value="AKU94383.1"/>
    <property type="molecule type" value="Genomic_DNA"/>
</dbReference>
<organism evidence="4 5">
    <name type="scientific">Labilithrix luteola</name>
    <dbReference type="NCBI Taxonomy" id="1391654"/>
    <lineage>
        <taxon>Bacteria</taxon>
        <taxon>Pseudomonadati</taxon>
        <taxon>Myxococcota</taxon>
        <taxon>Polyangia</taxon>
        <taxon>Polyangiales</taxon>
        <taxon>Labilitrichaceae</taxon>
        <taxon>Labilithrix</taxon>
    </lineage>
</organism>
<dbReference type="GO" id="GO:0000160">
    <property type="term" value="P:phosphorelay signal transduction system"/>
    <property type="evidence" value="ECO:0007669"/>
    <property type="project" value="InterPro"/>
</dbReference>
<dbReference type="AlphaFoldDB" id="A0A0K1PLH2"/>
<dbReference type="Proteomes" id="UP000064967">
    <property type="component" value="Chromosome"/>
</dbReference>
<reference evidence="4 5" key="1">
    <citation type="submission" date="2015-08" db="EMBL/GenBank/DDBJ databases">
        <authorList>
            <person name="Babu N.S."/>
            <person name="Beckwith C.J."/>
            <person name="Beseler K.G."/>
            <person name="Brison A."/>
            <person name="Carone J.V."/>
            <person name="Caskin T.P."/>
            <person name="Diamond M."/>
            <person name="Durham M.E."/>
            <person name="Foxe J.M."/>
            <person name="Go M."/>
            <person name="Henderson B.A."/>
            <person name="Jones I.B."/>
            <person name="McGettigan J.A."/>
            <person name="Micheletti S.J."/>
            <person name="Nasrallah M.E."/>
            <person name="Ortiz D."/>
            <person name="Piller C.R."/>
            <person name="Privatt S.R."/>
            <person name="Schneider S.L."/>
            <person name="Sharp S."/>
            <person name="Smith T.C."/>
            <person name="Stanton J.D."/>
            <person name="Ullery H.E."/>
            <person name="Wilson R.J."/>
            <person name="Serrano M.G."/>
            <person name="Buck G."/>
            <person name="Lee V."/>
            <person name="Wang Y."/>
            <person name="Carvalho R."/>
            <person name="Voegtly L."/>
            <person name="Shi R."/>
            <person name="Duckworth R."/>
            <person name="Johnson A."/>
            <person name="Loviza R."/>
            <person name="Walstead R."/>
            <person name="Shah Z."/>
            <person name="Kiflezghi M."/>
            <person name="Wade K."/>
            <person name="Ball S.L."/>
            <person name="Bradley K.W."/>
            <person name="Asai D.J."/>
            <person name="Bowman C.A."/>
            <person name="Russell D.A."/>
            <person name="Pope W.H."/>
            <person name="Jacobs-Sera D."/>
            <person name="Hendrix R.W."/>
            <person name="Hatfull G.F."/>
        </authorList>
    </citation>
    <scope>NUCLEOTIDE SEQUENCE [LARGE SCALE GENOMIC DNA]</scope>
    <source>
        <strain evidence="4 5">DSM 27648</strain>
    </source>
</reference>
<dbReference type="InterPro" id="IPR011006">
    <property type="entry name" value="CheY-like_superfamily"/>
</dbReference>
<evidence type="ECO:0000256" key="2">
    <source>
        <dbReference type="PROSITE-ProRule" id="PRU00169"/>
    </source>
</evidence>
<dbReference type="SUPFAM" id="SSF52172">
    <property type="entry name" value="CheY-like"/>
    <property type="match status" value="1"/>
</dbReference>
<accession>A0A0K1PLH2</accession>
<proteinExistence type="predicted"/>
<keyword evidence="5" id="KW-1185">Reference proteome</keyword>
<sequence length="127" mass="14021">MGTKILVVDDSAMVRQQVRHALVTAGFEVIEAQDGLDALDKLFDAPDVALVVCDVNMPRLPGLDFLERLRRDAKWKLLPVVMLTTEAQPELVHRAKSLNAKGWIIKPFKAELLVAAAKKLAQPIRAA</sequence>
<evidence type="ECO:0000259" key="3">
    <source>
        <dbReference type="PROSITE" id="PS50110"/>
    </source>
</evidence>
<dbReference type="SMART" id="SM00448">
    <property type="entry name" value="REC"/>
    <property type="match status" value="1"/>
</dbReference>
<dbReference type="PANTHER" id="PTHR44591">
    <property type="entry name" value="STRESS RESPONSE REGULATOR PROTEIN 1"/>
    <property type="match status" value="1"/>
</dbReference>
<evidence type="ECO:0000313" key="4">
    <source>
        <dbReference type="EMBL" id="AKU94383.1"/>
    </source>
</evidence>
<gene>
    <name evidence="4" type="ORF">AKJ09_01047</name>
</gene>
<dbReference type="Pfam" id="PF00072">
    <property type="entry name" value="Response_reg"/>
    <property type="match status" value="1"/>
</dbReference>
<dbReference type="RefSeq" id="WP_146645989.1">
    <property type="nucleotide sequence ID" value="NZ_CP012333.1"/>
</dbReference>
<dbReference type="PROSITE" id="PS50110">
    <property type="entry name" value="RESPONSE_REGULATORY"/>
    <property type="match status" value="1"/>
</dbReference>
<keyword evidence="1 2" id="KW-0597">Phosphoprotein</keyword>